<reference evidence="1 2" key="1">
    <citation type="submission" date="2019-10" db="EMBL/GenBank/DDBJ databases">
        <authorList>
            <person name="Palmer J.M."/>
        </authorList>
    </citation>
    <scope>NUCLEOTIDE SEQUENCE [LARGE SCALE GENOMIC DNA]</scope>
    <source>
        <strain evidence="1 2">TWF506</strain>
    </source>
</reference>
<gene>
    <name evidence="1" type="ORF">TWF506_010115</name>
</gene>
<dbReference type="Proteomes" id="UP001307849">
    <property type="component" value="Unassembled WGS sequence"/>
</dbReference>
<accession>A0AAN8RWW7</accession>
<dbReference type="EMBL" id="JAVHJM010000007">
    <property type="protein sequence ID" value="KAK6511031.1"/>
    <property type="molecule type" value="Genomic_DNA"/>
</dbReference>
<keyword evidence="2" id="KW-1185">Reference proteome</keyword>
<evidence type="ECO:0000313" key="2">
    <source>
        <dbReference type="Proteomes" id="UP001307849"/>
    </source>
</evidence>
<evidence type="ECO:0000313" key="1">
    <source>
        <dbReference type="EMBL" id="KAK6511031.1"/>
    </source>
</evidence>
<name>A0AAN8RWW7_9PEZI</name>
<organism evidence="1 2">
    <name type="scientific">Arthrobotrys conoides</name>
    <dbReference type="NCBI Taxonomy" id="74498"/>
    <lineage>
        <taxon>Eukaryota</taxon>
        <taxon>Fungi</taxon>
        <taxon>Dikarya</taxon>
        <taxon>Ascomycota</taxon>
        <taxon>Pezizomycotina</taxon>
        <taxon>Orbiliomycetes</taxon>
        <taxon>Orbiliales</taxon>
        <taxon>Orbiliaceae</taxon>
        <taxon>Arthrobotrys</taxon>
    </lineage>
</organism>
<comment type="caution">
    <text evidence="1">The sequence shown here is derived from an EMBL/GenBank/DDBJ whole genome shotgun (WGS) entry which is preliminary data.</text>
</comment>
<dbReference type="AlphaFoldDB" id="A0AAN8RWW7"/>
<protein>
    <submittedName>
        <fullName evidence="1">Uncharacterized protein</fullName>
    </submittedName>
</protein>
<proteinExistence type="predicted"/>
<sequence>MNAAAELPVHRSVPPIMQPGSWRAIPVDPCVLERLFFAAASGRPSDTRSRHNARNSAFSRWDGSGWKCALFRITWADTGGEGDGEDDRSAPETVRFKAKDEKYSLWHK</sequence>